<evidence type="ECO:0000313" key="2">
    <source>
        <dbReference type="Proteomes" id="UP000226031"/>
    </source>
</evidence>
<proteinExistence type="predicted"/>
<sequence length="195" mass="21723">MHISEIHPALPASVFTFVVVDSAKIDVPPQSLPYRYPPSIRGSPLGIFLSRASLSDIRGIKTCSVGSRCTGMMITYTDGAQKILGQWYESLPSKQTIIYETKNGKPFEKLHFQLSYENGSTVFREVTLFPLSSNFNETVKDISYGDNIIWWYSDPSDVILSQSEDYDRSEDSTTSDDGDSTIVILDIVSSSTISR</sequence>
<comment type="caution">
    <text evidence="1">The sequence shown here is derived from an EMBL/GenBank/DDBJ whole genome shotgun (WGS) entry which is preliminary data.</text>
</comment>
<organism evidence="1 2">
    <name type="scientific">[Emmonsia] crescens</name>
    <dbReference type="NCBI Taxonomy" id="73230"/>
    <lineage>
        <taxon>Eukaryota</taxon>
        <taxon>Fungi</taxon>
        <taxon>Dikarya</taxon>
        <taxon>Ascomycota</taxon>
        <taxon>Pezizomycotina</taxon>
        <taxon>Eurotiomycetes</taxon>
        <taxon>Eurotiomycetidae</taxon>
        <taxon>Onygenales</taxon>
        <taxon>Ajellomycetaceae</taxon>
        <taxon>Emergomyces</taxon>
    </lineage>
</organism>
<name>A0A2B7Z3K9_9EURO</name>
<dbReference type="Proteomes" id="UP000226031">
    <property type="component" value="Unassembled WGS sequence"/>
</dbReference>
<dbReference type="EMBL" id="PDND01000403">
    <property type="protein sequence ID" value="PGH28486.1"/>
    <property type="molecule type" value="Genomic_DNA"/>
</dbReference>
<keyword evidence="2" id="KW-1185">Reference proteome</keyword>
<gene>
    <name evidence="1" type="ORF">GX50_08778</name>
</gene>
<protein>
    <submittedName>
        <fullName evidence="1">Uncharacterized protein</fullName>
    </submittedName>
</protein>
<evidence type="ECO:0000313" key="1">
    <source>
        <dbReference type="EMBL" id="PGH28486.1"/>
    </source>
</evidence>
<accession>A0A2B7Z3K9</accession>
<dbReference type="AlphaFoldDB" id="A0A2B7Z3K9"/>
<reference evidence="1 2" key="1">
    <citation type="submission" date="2017-10" db="EMBL/GenBank/DDBJ databases">
        <title>Comparative genomics in systemic dimorphic fungi from Ajellomycetaceae.</title>
        <authorList>
            <person name="Munoz J.F."/>
            <person name="Mcewen J.G."/>
            <person name="Clay O.K."/>
            <person name="Cuomo C.A."/>
        </authorList>
    </citation>
    <scope>NUCLEOTIDE SEQUENCE [LARGE SCALE GENOMIC DNA]</scope>
    <source>
        <strain evidence="1 2">UAMH4076</strain>
    </source>
</reference>